<keyword evidence="6" id="KW-1185">Reference proteome</keyword>
<dbReference type="Proteomes" id="UP000019132">
    <property type="component" value="Unassembled WGS sequence"/>
</dbReference>
<dbReference type="AlphaFoldDB" id="K3WRP6"/>
<dbReference type="OMA" id="CAYWLSK"/>
<keyword evidence="1" id="KW-0802">TPR repeat</keyword>
<dbReference type="Pfam" id="PF13181">
    <property type="entry name" value="TPR_8"/>
    <property type="match status" value="2"/>
</dbReference>
<feature type="region of interest" description="Disordered" evidence="3">
    <location>
        <begin position="1"/>
        <end position="28"/>
    </location>
</feature>
<feature type="repeat" description="TPR" evidence="1">
    <location>
        <begin position="173"/>
        <end position="206"/>
    </location>
</feature>
<dbReference type="InterPro" id="IPR011990">
    <property type="entry name" value="TPR-like_helical_dom_sf"/>
</dbReference>
<dbReference type="PROSITE" id="PS50005">
    <property type="entry name" value="TPR"/>
    <property type="match status" value="1"/>
</dbReference>
<name>K3WRP6_GLOUD</name>
<dbReference type="EMBL" id="GL376585">
    <property type="status" value="NOT_ANNOTATED_CDS"/>
    <property type="molecule type" value="Genomic_DNA"/>
</dbReference>
<dbReference type="InterPro" id="IPR019734">
    <property type="entry name" value="TPR_rpt"/>
</dbReference>
<evidence type="ECO:0000313" key="5">
    <source>
        <dbReference type="EnsemblProtists" id="PYU1_T007640"/>
    </source>
</evidence>
<dbReference type="SMART" id="SM00028">
    <property type="entry name" value="TPR"/>
    <property type="match status" value="6"/>
</dbReference>
<feature type="transmembrane region" description="Helical" evidence="4">
    <location>
        <begin position="746"/>
        <end position="765"/>
    </location>
</feature>
<evidence type="ECO:0000256" key="1">
    <source>
        <dbReference type="PROSITE-ProRule" id="PRU00339"/>
    </source>
</evidence>
<dbReference type="HOGENOM" id="CLU_369404_0_0_1"/>
<dbReference type="eggNOG" id="ENOG502SM2Z">
    <property type="taxonomic scope" value="Eukaryota"/>
</dbReference>
<reference evidence="6" key="2">
    <citation type="submission" date="2010-04" db="EMBL/GenBank/DDBJ databases">
        <authorList>
            <person name="Buell R."/>
            <person name="Hamilton J."/>
            <person name="Hostetler J."/>
        </authorList>
    </citation>
    <scope>NUCLEOTIDE SEQUENCE [LARGE SCALE GENOMIC DNA]</scope>
    <source>
        <strain evidence="6">DAOM:BR144</strain>
    </source>
</reference>
<feature type="compositionally biased region" description="Polar residues" evidence="3">
    <location>
        <begin position="143"/>
        <end position="164"/>
    </location>
</feature>
<keyword evidence="4" id="KW-0812">Transmembrane</keyword>
<reference evidence="5" key="3">
    <citation type="submission" date="2015-02" db="UniProtKB">
        <authorList>
            <consortium name="EnsemblProtists"/>
        </authorList>
    </citation>
    <scope>IDENTIFICATION</scope>
    <source>
        <strain evidence="5">DAOM BR144</strain>
    </source>
</reference>
<evidence type="ECO:0008006" key="7">
    <source>
        <dbReference type="Google" id="ProtNLM"/>
    </source>
</evidence>
<organism evidence="5 6">
    <name type="scientific">Globisporangium ultimum (strain ATCC 200006 / CBS 805.95 / DAOM BR144)</name>
    <name type="common">Pythium ultimum</name>
    <dbReference type="NCBI Taxonomy" id="431595"/>
    <lineage>
        <taxon>Eukaryota</taxon>
        <taxon>Sar</taxon>
        <taxon>Stramenopiles</taxon>
        <taxon>Oomycota</taxon>
        <taxon>Peronosporomycetes</taxon>
        <taxon>Pythiales</taxon>
        <taxon>Pythiaceae</taxon>
        <taxon>Globisporangium</taxon>
    </lineage>
</organism>
<dbReference type="PANTHER" id="PTHR46014">
    <property type="entry name" value="TETRATRICOPEPTIDE REPEAT PROTEIN 1"/>
    <property type="match status" value="1"/>
</dbReference>
<reference evidence="6" key="1">
    <citation type="journal article" date="2010" name="Genome Biol.">
        <title>Genome sequence of the necrotrophic plant pathogen Pythium ultimum reveals original pathogenicity mechanisms and effector repertoire.</title>
        <authorList>
            <person name="Levesque C.A."/>
            <person name="Brouwer H."/>
            <person name="Cano L."/>
            <person name="Hamilton J.P."/>
            <person name="Holt C."/>
            <person name="Huitema E."/>
            <person name="Raffaele S."/>
            <person name="Robideau G.P."/>
            <person name="Thines M."/>
            <person name="Win J."/>
            <person name="Zerillo M.M."/>
            <person name="Beakes G.W."/>
            <person name="Boore J.L."/>
            <person name="Busam D."/>
            <person name="Dumas B."/>
            <person name="Ferriera S."/>
            <person name="Fuerstenberg S.I."/>
            <person name="Gachon C.M."/>
            <person name="Gaulin E."/>
            <person name="Govers F."/>
            <person name="Grenville-Briggs L."/>
            <person name="Horner N."/>
            <person name="Hostetler J."/>
            <person name="Jiang R.H."/>
            <person name="Johnson J."/>
            <person name="Krajaejun T."/>
            <person name="Lin H."/>
            <person name="Meijer H.J."/>
            <person name="Moore B."/>
            <person name="Morris P."/>
            <person name="Phuntmart V."/>
            <person name="Puiu D."/>
            <person name="Shetty J."/>
            <person name="Stajich J.E."/>
            <person name="Tripathy S."/>
            <person name="Wawra S."/>
            <person name="van West P."/>
            <person name="Whitty B.R."/>
            <person name="Coutinho P.M."/>
            <person name="Henrissat B."/>
            <person name="Martin F."/>
            <person name="Thomas P.D."/>
            <person name="Tyler B.M."/>
            <person name="De Vries R.P."/>
            <person name="Kamoun S."/>
            <person name="Yandell M."/>
            <person name="Tisserat N."/>
            <person name="Buell C.R."/>
        </authorList>
    </citation>
    <scope>NUCLEOTIDE SEQUENCE</scope>
    <source>
        <strain evidence="6">DAOM:BR144</strain>
    </source>
</reference>
<dbReference type="InterPro" id="IPR052769">
    <property type="entry name" value="TPR_domain_protein"/>
</dbReference>
<evidence type="ECO:0000256" key="3">
    <source>
        <dbReference type="SAM" id="MobiDB-lite"/>
    </source>
</evidence>
<dbReference type="Gene3D" id="1.25.40.10">
    <property type="entry name" value="Tetratricopeptide repeat domain"/>
    <property type="match status" value="3"/>
</dbReference>
<evidence type="ECO:0000256" key="4">
    <source>
        <dbReference type="SAM" id="Phobius"/>
    </source>
</evidence>
<evidence type="ECO:0000256" key="2">
    <source>
        <dbReference type="SAM" id="Coils"/>
    </source>
</evidence>
<dbReference type="InParanoid" id="K3WRP6"/>
<keyword evidence="2" id="KW-0175">Coiled coil</keyword>
<feature type="coiled-coil region" evidence="2">
    <location>
        <begin position="703"/>
        <end position="731"/>
    </location>
</feature>
<feature type="region of interest" description="Disordered" evidence="3">
    <location>
        <begin position="135"/>
        <end position="164"/>
    </location>
</feature>
<sequence>MVHNKSADATTLAMPPSSSNNNNDEEQLHDDVDVDVDAQARLRSFTLGLKQRADQLMLAERFKDALPLYKDLLMHLTKSQVNLLRQRDLVISCRMNILGAMSKLQQWAAILPEAAQTIAVIMQLYTEAKKLGAKPDEKRYDETTTTSNQDDNGNTSSTKGQQQDAVLDSEALKRAFFFRGYAHFKLGSFAPAELDFRKAMELSPGDNSFREEWNELQAAIQCEKRVKDLMTASRQQFQVGKFKVSIDCSLEALRECHLLQRDEYTGLIHGNLAAAYTKINDDAKAIEHYKRALAFARKVPNQTVAQKERIYDLLSALATCYSRHSDFSSAHSVILDTIKQLAECPSRRDAEPHLYLNAGRVCHTLGKFGNAELYLIKAESGAMKLNQTSIALTSLQWLSKASKQLGKEESAVKVIDKALALAEKDASHADMLDQLLLAKLDLLDPEANPKFKLIEYDSEASLWKALDYFEKKMHARGHLRASEVLVHTLKSLEQDDVVLNKLERVLFVVDRINIGNLTASKDDAAVLMKLVLCKVDFLITKCQKRKAQTLLVKTLSSLPKTKDAHTQRLRGSALKRLAEIVDETLEVDALDGLHQHLSDALVFLRNDKEAASSALVLSGLLTKLAHTEAKRGEILKAQALLEESVSLARRMKDTDTDQERLCGALIGLCVLQMKQQNMGKAQTIIEEIDSLPCAEMWKEMYVIKDQLRLAKEQEEQQKRAVEDRKRHEELQVLLRQNSLAGWWERWWFAVCVSLVGIAVAVLHIMDSSSD</sequence>
<dbReference type="PANTHER" id="PTHR46014:SF1">
    <property type="entry name" value="TETRATRICOPEPTIDE REPEAT PROTEIN 1"/>
    <property type="match status" value="1"/>
</dbReference>
<keyword evidence="4" id="KW-0472">Membrane</keyword>
<accession>K3WRP6</accession>
<keyword evidence="4" id="KW-1133">Transmembrane helix</keyword>
<evidence type="ECO:0000313" key="6">
    <source>
        <dbReference type="Proteomes" id="UP000019132"/>
    </source>
</evidence>
<proteinExistence type="predicted"/>
<dbReference type="STRING" id="431595.K3WRP6"/>
<dbReference type="SUPFAM" id="SSF48452">
    <property type="entry name" value="TPR-like"/>
    <property type="match status" value="2"/>
</dbReference>
<dbReference type="VEuPathDB" id="FungiDB:PYU1_G007624"/>
<dbReference type="EnsemblProtists" id="PYU1_T007640">
    <property type="protein sequence ID" value="PYU1_T007640"/>
    <property type="gene ID" value="PYU1_G007624"/>
</dbReference>
<protein>
    <recommendedName>
        <fullName evidence="7">MalT-like TPR region domain-containing protein</fullName>
    </recommendedName>
</protein>